<organism evidence="5 6">
    <name type="scientific">Polyrhizophydium stewartii</name>
    <dbReference type="NCBI Taxonomy" id="2732419"/>
    <lineage>
        <taxon>Eukaryota</taxon>
        <taxon>Fungi</taxon>
        <taxon>Fungi incertae sedis</taxon>
        <taxon>Chytridiomycota</taxon>
        <taxon>Chytridiomycota incertae sedis</taxon>
        <taxon>Chytridiomycetes</taxon>
        <taxon>Rhizophydiales</taxon>
        <taxon>Rhizophydiales incertae sedis</taxon>
        <taxon>Polyrhizophydium</taxon>
    </lineage>
</organism>
<keyword evidence="6" id="KW-1185">Reference proteome</keyword>
<evidence type="ECO:0000259" key="3">
    <source>
        <dbReference type="Pfam" id="PF01522"/>
    </source>
</evidence>
<keyword evidence="2" id="KW-0732">Signal</keyword>
<proteinExistence type="predicted"/>
<feature type="domain" description="NodB homology" evidence="3">
    <location>
        <begin position="64"/>
        <end position="174"/>
    </location>
</feature>
<gene>
    <name evidence="5" type="ORF">HK105_206556</name>
    <name evidence="4" type="ORF">HK105_209123</name>
</gene>
<dbReference type="EMBL" id="JADGIZ020000113">
    <property type="protein sequence ID" value="KAL2911395.1"/>
    <property type="molecule type" value="Genomic_DNA"/>
</dbReference>
<feature type="chain" id="PRO_5045031934" description="NodB homology domain-containing protein" evidence="2">
    <location>
        <begin position="20"/>
        <end position="500"/>
    </location>
</feature>
<feature type="signal peptide" evidence="2">
    <location>
        <begin position="1"/>
        <end position="19"/>
    </location>
</feature>
<dbReference type="Proteomes" id="UP001527925">
    <property type="component" value="Unassembled WGS sequence"/>
</dbReference>
<evidence type="ECO:0000256" key="2">
    <source>
        <dbReference type="SAM" id="SignalP"/>
    </source>
</evidence>
<dbReference type="InterPro" id="IPR052740">
    <property type="entry name" value="CE4"/>
</dbReference>
<accession>A0ABR4N372</accession>
<dbReference type="PANTHER" id="PTHR45985">
    <property type="match status" value="1"/>
</dbReference>
<dbReference type="Pfam" id="PF01522">
    <property type="entry name" value="Polysacc_deac_1"/>
    <property type="match status" value="1"/>
</dbReference>
<dbReference type="InterPro" id="IPR002509">
    <property type="entry name" value="NODB_dom"/>
</dbReference>
<dbReference type="CDD" id="cd10919">
    <property type="entry name" value="CE4_CDA_like"/>
    <property type="match status" value="1"/>
</dbReference>
<dbReference type="InterPro" id="IPR011330">
    <property type="entry name" value="Glyco_hydro/deAcase_b/a-brl"/>
</dbReference>
<evidence type="ECO:0000313" key="4">
    <source>
        <dbReference type="EMBL" id="KAL2911395.1"/>
    </source>
</evidence>
<sequence>MMLSSLAALLATAAVSVKAQEGAGVSGPTTVTSGYSCNPATCKLPACFCPSTSPPGGLDPKNIPQFITLTFDDSINEVILPQILDYTSNYVNPNGCPLASTFYISTQYTDFWHVQRMYSMGHEIAVHTMNHVGDPPAGEITGAVQAITTFGGVPLSKIVGFRTPFLAFTRNTYANLQAAKTFTYDSSMSVDYGAVPVWPYTLDNGAYTQCIPGTCAAPFQFPGLWEVPMYTLNNADGSLNAAMDPEPVPGGNPGMPTANEIFELYKSNFNKRYTSTRLPMGIYLHAAVSVTQPAHITGVRMFMDWIRSSGYSDVYWVSNQQLLAWINNPTNIADSLKNPALDCLMPAVDKSNTEVCDGIDNTGSGKIDDGLTESCYYPSLQASFTSCFGCPDTIPNVANPVPFSKPRTRTSVPAAGCPNGGTWNPVSGACVSLVRQAKVTPTTAATTGSSSGPSTGSGSSSSSGSGTGSGKNSATTNFDLQTIAVGIASAILAAALAFGN</sequence>
<feature type="region of interest" description="Disordered" evidence="1">
    <location>
        <begin position="442"/>
        <end position="472"/>
    </location>
</feature>
<reference evidence="5 6" key="1">
    <citation type="submission" date="2023-09" db="EMBL/GenBank/DDBJ databases">
        <title>Pangenome analysis of Batrachochytrium dendrobatidis and related Chytrids.</title>
        <authorList>
            <person name="Yacoub M.N."/>
            <person name="Stajich J.E."/>
            <person name="James T.Y."/>
        </authorList>
    </citation>
    <scope>NUCLEOTIDE SEQUENCE [LARGE SCALE GENOMIC DNA]</scope>
    <source>
        <strain evidence="5 6">JEL0888</strain>
    </source>
</reference>
<evidence type="ECO:0000256" key="1">
    <source>
        <dbReference type="SAM" id="MobiDB-lite"/>
    </source>
</evidence>
<feature type="compositionally biased region" description="Low complexity" evidence="1">
    <location>
        <begin position="442"/>
        <end position="464"/>
    </location>
</feature>
<name>A0ABR4N372_9FUNG</name>
<dbReference type="EMBL" id="JADGIZ020000039">
    <property type="protein sequence ID" value="KAL2913965.1"/>
    <property type="molecule type" value="Genomic_DNA"/>
</dbReference>
<dbReference type="PANTHER" id="PTHR45985:SF3">
    <property type="entry name" value="CHITIN DEACETYLASE-LIKE 4"/>
    <property type="match status" value="1"/>
</dbReference>
<evidence type="ECO:0000313" key="6">
    <source>
        <dbReference type="Proteomes" id="UP001527925"/>
    </source>
</evidence>
<evidence type="ECO:0000313" key="5">
    <source>
        <dbReference type="EMBL" id="KAL2913965.1"/>
    </source>
</evidence>
<dbReference type="Gene3D" id="3.20.20.370">
    <property type="entry name" value="Glycoside hydrolase/deacetylase"/>
    <property type="match status" value="1"/>
</dbReference>
<protein>
    <recommendedName>
        <fullName evidence="3">NodB homology domain-containing protein</fullName>
    </recommendedName>
</protein>
<dbReference type="SUPFAM" id="SSF88713">
    <property type="entry name" value="Glycoside hydrolase/deacetylase"/>
    <property type="match status" value="1"/>
</dbReference>
<comment type="caution">
    <text evidence="5">The sequence shown here is derived from an EMBL/GenBank/DDBJ whole genome shotgun (WGS) entry which is preliminary data.</text>
</comment>